<evidence type="ECO:0000256" key="1">
    <source>
        <dbReference type="SAM" id="MobiDB-lite"/>
    </source>
</evidence>
<proteinExistence type="predicted"/>
<keyword evidence="2" id="KW-0812">Transmembrane</keyword>
<dbReference type="Proteomes" id="UP000054742">
    <property type="component" value="Unassembled WGS sequence"/>
</dbReference>
<dbReference type="OrthoDB" id="9911263at2"/>
<keyword evidence="2" id="KW-1133">Transmembrane helix</keyword>
<evidence type="ECO:0000256" key="2">
    <source>
        <dbReference type="SAM" id="Phobius"/>
    </source>
</evidence>
<reference evidence="3 4" key="1">
    <citation type="submission" date="2015-11" db="EMBL/GenBank/DDBJ databases">
        <title>Genomic analysis of 38 Legionella species identifies large and diverse effector repertoires.</title>
        <authorList>
            <person name="Burstein D."/>
            <person name="Amaro F."/>
            <person name="Zusman T."/>
            <person name="Lifshitz Z."/>
            <person name="Cohen O."/>
            <person name="Gilbert J.A."/>
            <person name="Pupko T."/>
            <person name="Shuman H.A."/>
            <person name="Segal G."/>
        </authorList>
    </citation>
    <scope>NUCLEOTIDE SEQUENCE [LARGE SCALE GENOMIC DNA]</scope>
    <source>
        <strain evidence="3 4">ATCC 43878</strain>
    </source>
</reference>
<dbReference type="PATRIC" id="fig|29422.6.peg.281"/>
<dbReference type="EMBL" id="LNXV01000003">
    <property type="protein sequence ID" value="KTC87039.1"/>
    <property type="molecule type" value="Genomic_DNA"/>
</dbReference>
<name>A0A0W0SUI8_9GAMM</name>
<keyword evidence="4" id="KW-1185">Reference proteome</keyword>
<evidence type="ECO:0000313" key="4">
    <source>
        <dbReference type="Proteomes" id="UP000054742"/>
    </source>
</evidence>
<organism evidence="3 4">
    <name type="scientific">Legionella brunensis</name>
    <dbReference type="NCBI Taxonomy" id="29422"/>
    <lineage>
        <taxon>Bacteria</taxon>
        <taxon>Pseudomonadati</taxon>
        <taxon>Pseudomonadota</taxon>
        <taxon>Gammaproteobacteria</taxon>
        <taxon>Legionellales</taxon>
        <taxon>Legionellaceae</taxon>
        <taxon>Legionella</taxon>
    </lineage>
</organism>
<dbReference type="RefSeq" id="WP_058440375.1">
    <property type="nucleotide sequence ID" value="NZ_CAAAHU010000001.1"/>
</dbReference>
<protein>
    <submittedName>
        <fullName evidence="3">Uncharacterized protein</fullName>
    </submittedName>
</protein>
<dbReference type="AlphaFoldDB" id="A0A0W0SUI8"/>
<feature type="transmembrane region" description="Helical" evidence="2">
    <location>
        <begin position="139"/>
        <end position="161"/>
    </location>
</feature>
<keyword evidence="2" id="KW-0472">Membrane</keyword>
<evidence type="ECO:0000313" key="3">
    <source>
        <dbReference type="EMBL" id="KTC87039.1"/>
    </source>
</evidence>
<accession>A0A0W0SUI8</accession>
<gene>
    <name evidence="3" type="ORF">Lbru_0268</name>
</gene>
<feature type="region of interest" description="Disordered" evidence="1">
    <location>
        <begin position="192"/>
        <end position="211"/>
    </location>
</feature>
<comment type="caution">
    <text evidence="3">The sequence shown here is derived from an EMBL/GenBank/DDBJ whole genome shotgun (WGS) entry which is preliminary data.</text>
</comment>
<sequence>MPRNTNATFDRNFFLMFQVLTFLSILMLKVEASKSSSQKTEYKGYFKNPGKSDYLITSDSRCKKNNFMNDVVKSTDNGGCGALERDPDISNIVGSRTCGSYFSSTYITNYDSDDTIFDDCLCALLDKVSESCDEETLEIVGIILGVIFVGSVLACTGFACYKAQIPDKIVDGCHSLKNNISSLTERLRRVETPNASSLENGEANPEISNSSSHARNMEAFFNAVKKAKNRLMCQTANQETELNETISPPQ</sequence>